<sequence length="343" mass="37893">MTNKILVIVNATGRQAASLARVASAVGYQVRAHVGQKTPPVAQELESLENVTLIQGSLLDKELVAGLFAGAHKAFINTISWGDEVAIGKSLADAAKKAHVQHYVYSSMPDHSVFGKGWPAVPLWSCKFTVENYIRQIDLPATFVYTGIYNNNFTSLPMPLFRMALQPDGSFEWKAPFDPTIAIPWFDAEHDTGPAVLQILKDGPSKWSGHRIALAFELLTPTRVCRLFSCALRRPVRYVYSQTIDIEVTVPNGYREQLLALETLFGKHKAPYFGLDLETGQSREVNGDSRWSGDGSGGDAGKGTVVEEARALWPGWRGIEEYAREVFPLEEAAHGLTWMNEET</sequence>
<evidence type="ECO:0000256" key="2">
    <source>
        <dbReference type="ARBA" id="ARBA00022857"/>
    </source>
</evidence>
<protein>
    <recommendedName>
        <fullName evidence="3">NmrA-like domain-containing protein</fullName>
    </recommendedName>
</protein>
<keyword evidence="5" id="KW-1185">Reference proteome</keyword>
<dbReference type="SUPFAM" id="SSF51735">
    <property type="entry name" value="NAD(P)-binding Rossmann-fold domains"/>
    <property type="match status" value="1"/>
</dbReference>
<evidence type="ECO:0000313" key="4">
    <source>
        <dbReference type="EMBL" id="CAF9915257.1"/>
    </source>
</evidence>
<dbReference type="Gene3D" id="3.40.50.720">
    <property type="entry name" value="NAD(P)-binding Rossmann-like Domain"/>
    <property type="match status" value="1"/>
</dbReference>
<dbReference type="PANTHER" id="PTHR42748">
    <property type="entry name" value="NITROGEN METABOLITE REPRESSION PROTEIN NMRA FAMILY MEMBER"/>
    <property type="match status" value="1"/>
</dbReference>
<dbReference type="InterPro" id="IPR008030">
    <property type="entry name" value="NmrA-like"/>
</dbReference>
<gene>
    <name evidence="4" type="ORF">IMSHALPRED_002386</name>
</gene>
<dbReference type="GO" id="GO:0005634">
    <property type="term" value="C:nucleus"/>
    <property type="evidence" value="ECO:0007669"/>
    <property type="project" value="TreeGrafter"/>
</dbReference>
<dbReference type="Gene3D" id="3.90.25.10">
    <property type="entry name" value="UDP-galactose 4-epimerase, domain 1"/>
    <property type="match status" value="1"/>
</dbReference>
<evidence type="ECO:0000259" key="3">
    <source>
        <dbReference type="Pfam" id="PF05368"/>
    </source>
</evidence>
<feature type="domain" description="NmrA-like" evidence="3">
    <location>
        <begin position="3"/>
        <end position="323"/>
    </location>
</feature>
<dbReference type="AlphaFoldDB" id="A0A8H3F3B7"/>
<evidence type="ECO:0000256" key="1">
    <source>
        <dbReference type="ARBA" id="ARBA00006328"/>
    </source>
</evidence>
<dbReference type="OrthoDB" id="5356836at2759"/>
<proteinExistence type="inferred from homology"/>
<comment type="caution">
    <text evidence="4">The sequence shown here is derived from an EMBL/GenBank/DDBJ whole genome shotgun (WGS) entry which is preliminary data.</text>
</comment>
<dbReference type="Proteomes" id="UP000664534">
    <property type="component" value="Unassembled WGS sequence"/>
</dbReference>
<dbReference type="EMBL" id="CAJPDT010000014">
    <property type="protein sequence ID" value="CAF9915257.1"/>
    <property type="molecule type" value="Genomic_DNA"/>
</dbReference>
<keyword evidence="2" id="KW-0521">NADP</keyword>
<dbReference type="InterPro" id="IPR036291">
    <property type="entry name" value="NAD(P)-bd_dom_sf"/>
</dbReference>
<dbReference type="InterPro" id="IPR051164">
    <property type="entry name" value="NmrA-like_oxidored"/>
</dbReference>
<comment type="similarity">
    <text evidence="1">Belongs to the NmrA-type oxidoreductase family.</text>
</comment>
<name>A0A8H3F3B7_9LECA</name>
<reference evidence="4" key="1">
    <citation type="submission" date="2021-03" db="EMBL/GenBank/DDBJ databases">
        <authorList>
            <person name="Tagirdzhanova G."/>
        </authorList>
    </citation>
    <scope>NUCLEOTIDE SEQUENCE</scope>
</reference>
<accession>A0A8H3F3B7</accession>
<organism evidence="4 5">
    <name type="scientific">Imshaugia aleurites</name>
    <dbReference type="NCBI Taxonomy" id="172621"/>
    <lineage>
        <taxon>Eukaryota</taxon>
        <taxon>Fungi</taxon>
        <taxon>Dikarya</taxon>
        <taxon>Ascomycota</taxon>
        <taxon>Pezizomycotina</taxon>
        <taxon>Lecanoromycetes</taxon>
        <taxon>OSLEUM clade</taxon>
        <taxon>Lecanoromycetidae</taxon>
        <taxon>Lecanorales</taxon>
        <taxon>Lecanorineae</taxon>
        <taxon>Parmeliaceae</taxon>
        <taxon>Imshaugia</taxon>
    </lineage>
</organism>
<dbReference type="Pfam" id="PF05368">
    <property type="entry name" value="NmrA"/>
    <property type="match status" value="1"/>
</dbReference>
<dbReference type="PANTHER" id="PTHR42748:SF5">
    <property type="entry name" value="NITROGEN METABOLITE REPRESSION PROTEIN NMRA"/>
    <property type="match status" value="1"/>
</dbReference>
<evidence type="ECO:0000313" key="5">
    <source>
        <dbReference type="Proteomes" id="UP000664534"/>
    </source>
</evidence>